<evidence type="ECO:0000313" key="1">
    <source>
        <dbReference type="EMBL" id="QBK90893.1"/>
    </source>
</evidence>
<proteinExistence type="predicted"/>
<accession>A0A481Z4S6</accession>
<protein>
    <submittedName>
        <fullName evidence="1">Uncharacterized protein</fullName>
    </submittedName>
</protein>
<dbReference type="InterPro" id="IPR023211">
    <property type="entry name" value="DNA_pol_palm_dom_sf"/>
</dbReference>
<dbReference type="EMBL" id="MK500501">
    <property type="protein sequence ID" value="QBK90893.1"/>
    <property type="molecule type" value="Genomic_DNA"/>
</dbReference>
<sequence length="121" mass="13346">MFSGGSLKRPEISSPITSGTCISRNSLAVGKNPGEGIEIDNSLKLEPITPIKGILNNLKEYLDKEDGPDIIYSDMDSVMFSVPSVEEMEKLNKSLETYNSLKLVSEKSFQMSTLNRKVDQS</sequence>
<gene>
    <name evidence="1" type="ORF">LCPAC201_01940</name>
</gene>
<reference evidence="1" key="1">
    <citation type="journal article" date="2019" name="MBio">
        <title>Virus Genomes from Deep Sea Sediments Expand the Ocean Megavirome and Support Independent Origins of Viral Gigantism.</title>
        <authorList>
            <person name="Backstrom D."/>
            <person name="Yutin N."/>
            <person name="Jorgensen S.L."/>
            <person name="Dharamshi J."/>
            <person name="Homa F."/>
            <person name="Zaremba-Niedwiedzka K."/>
            <person name="Spang A."/>
            <person name="Wolf Y.I."/>
            <person name="Koonin E.V."/>
            <person name="Ettema T.J."/>
        </authorList>
    </citation>
    <scope>NUCLEOTIDE SEQUENCE</scope>
</reference>
<name>A0A481Z4S6_9VIRU</name>
<dbReference type="Gene3D" id="3.90.1600.10">
    <property type="entry name" value="Palm domain of DNA polymerase"/>
    <property type="match status" value="1"/>
</dbReference>
<organism evidence="1">
    <name type="scientific">Pithovirus LCPAC201</name>
    <dbReference type="NCBI Taxonomy" id="2506591"/>
    <lineage>
        <taxon>Viruses</taxon>
        <taxon>Pithoviruses</taxon>
    </lineage>
</organism>